<dbReference type="AlphaFoldDB" id="A0A7S3N7X7"/>
<dbReference type="PANTHER" id="PTHR23086">
    <property type="entry name" value="PHOSPHATIDYLINOSITOL-4-PHOSPHATE 5-KINASE"/>
    <property type="match status" value="1"/>
</dbReference>
<sequence>MDYSLLLAIEKNPLMQHVSVKANTLKKKKLTQFSAGVKSEEGNKSESSKDLSEHVNQNFDKLEAMNNHFKDSRHKFLSSDGRYIYHIAIIDYLQYYNFDKKLENFVKTIWRGKKSEISAVPPERYMKRYIDFMENEVIISERKKNSVKNFEDKKSAEEKSNKSEDNKNKNLLDEEIDW</sequence>
<dbReference type="SUPFAM" id="SSF56104">
    <property type="entry name" value="SAICAR synthase-like"/>
    <property type="match status" value="1"/>
</dbReference>
<evidence type="ECO:0000256" key="2">
    <source>
        <dbReference type="SAM" id="MobiDB-lite"/>
    </source>
</evidence>
<keyword evidence="1" id="KW-0808">Transferase</keyword>
<evidence type="ECO:0000256" key="1">
    <source>
        <dbReference type="PROSITE-ProRule" id="PRU00781"/>
    </source>
</evidence>
<reference evidence="4" key="1">
    <citation type="submission" date="2021-01" db="EMBL/GenBank/DDBJ databases">
        <authorList>
            <person name="Corre E."/>
            <person name="Pelletier E."/>
            <person name="Niang G."/>
            <person name="Scheremetjew M."/>
            <person name="Finn R."/>
            <person name="Kale V."/>
            <person name="Holt S."/>
            <person name="Cochrane G."/>
            <person name="Meng A."/>
            <person name="Brown T."/>
            <person name="Cohen L."/>
        </authorList>
    </citation>
    <scope>NUCLEOTIDE SEQUENCE</scope>
    <source>
        <strain evidence="4">FSP1.4</strain>
    </source>
</reference>
<keyword evidence="1" id="KW-0067">ATP-binding</keyword>
<keyword evidence="1" id="KW-0547">Nucleotide-binding</keyword>
<feature type="region of interest" description="Disordered" evidence="2">
    <location>
        <begin position="149"/>
        <end position="178"/>
    </location>
</feature>
<keyword evidence="1" id="KW-0418">Kinase</keyword>
<dbReference type="Pfam" id="PF01504">
    <property type="entry name" value="PIP5K"/>
    <property type="match status" value="1"/>
</dbReference>
<organism evidence="4">
    <name type="scientific">Euplotes harpa</name>
    <dbReference type="NCBI Taxonomy" id="151035"/>
    <lineage>
        <taxon>Eukaryota</taxon>
        <taxon>Sar</taxon>
        <taxon>Alveolata</taxon>
        <taxon>Ciliophora</taxon>
        <taxon>Intramacronucleata</taxon>
        <taxon>Spirotrichea</taxon>
        <taxon>Hypotrichia</taxon>
        <taxon>Euplotida</taxon>
        <taxon>Euplotidae</taxon>
        <taxon>Euplotes</taxon>
    </lineage>
</organism>
<name>A0A7S3N7X7_9SPIT</name>
<dbReference type="PANTHER" id="PTHR23086:SF8">
    <property type="entry name" value="PHOSPHATIDYLINOSITOL 5-PHOSPHATE 4-KINASE, ISOFORM A"/>
    <property type="match status" value="1"/>
</dbReference>
<accession>A0A7S3N7X7</accession>
<dbReference type="EMBL" id="HBII01013022">
    <property type="protein sequence ID" value="CAE0346620.1"/>
    <property type="molecule type" value="Transcribed_RNA"/>
</dbReference>
<feature type="compositionally biased region" description="Basic and acidic residues" evidence="2">
    <location>
        <begin position="149"/>
        <end position="172"/>
    </location>
</feature>
<protein>
    <recommendedName>
        <fullName evidence="3">PIPK domain-containing protein</fullName>
    </recommendedName>
</protein>
<evidence type="ECO:0000313" key="4">
    <source>
        <dbReference type="EMBL" id="CAE0346620.1"/>
    </source>
</evidence>
<dbReference type="InterPro" id="IPR002498">
    <property type="entry name" value="PInositol-4-P-4/5-kinase_core"/>
</dbReference>
<dbReference type="InterPro" id="IPR027483">
    <property type="entry name" value="PInositol-4-P-4/5-kinase_C_sf"/>
</dbReference>
<dbReference type="GO" id="GO:0016308">
    <property type="term" value="F:1-phosphatidylinositol-4-phosphate 5-kinase activity"/>
    <property type="evidence" value="ECO:0007669"/>
    <property type="project" value="TreeGrafter"/>
</dbReference>
<evidence type="ECO:0000259" key="3">
    <source>
        <dbReference type="PROSITE" id="PS51455"/>
    </source>
</evidence>
<feature type="domain" description="PIPK" evidence="3">
    <location>
        <begin position="1"/>
        <end position="137"/>
    </location>
</feature>
<dbReference type="GO" id="GO:0005886">
    <property type="term" value="C:plasma membrane"/>
    <property type="evidence" value="ECO:0007669"/>
    <property type="project" value="TreeGrafter"/>
</dbReference>
<dbReference type="PROSITE" id="PS51455">
    <property type="entry name" value="PIPK"/>
    <property type="match status" value="1"/>
</dbReference>
<proteinExistence type="predicted"/>
<gene>
    <name evidence="4" type="ORF">EHAR0213_LOCUS5530</name>
</gene>
<dbReference type="InterPro" id="IPR023610">
    <property type="entry name" value="PInositol-4/5-P-5/4-kinase"/>
</dbReference>
<dbReference type="Gene3D" id="3.30.810.10">
    <property type="entry name" value="2-Layer Sandwich"/>
    <property type="match status" value="1"/>
</dbReference>
<dbReference type="GO" id="GO:0005524">
    <property type="term" value="F:ATP binding"/>
    <property type="evidence" value="ECO:0007669"/>
    <property type="project" value="UniProtKB-UniRule"/>
</dbReference>
<dbReference type="GO" id="GO:0046854">
    <property type="term" value="P:phosphatidylinositol phosphate biosynthetic process"/>
    <property type="evidence" value="ECO:0007669"/>
    <property type="project" value="TreeGrafter"/>
</dbReference>